<name>A0A3B0UWB6_9ZZZZ</name>
<feature type="compositionally biased region" description="Gly residues" evidence="1">
    <location>
        <begin position="8"/>
        <end position="20"/>
    </location>
</feature>
<dbReference type="AlphaFoldDB" id="A0A3B0UWB6"/>
<dbReference type="InterPro" id="IPR035205">
    <property type="entry name" value="DUF5320"/>
</dbReference>
<feature type="region of interest" description="Disordered" evidence="1">
    <location>
        <begin position="1"/>
        <end position="46"/>
    </location>
</feature>
<organism evidence="2">
    <name type="scientific">hydrothermal vent metagenome</name>
    <dbReference type="NCBI Taxonomy" id="652676"/>
    <lineage>
        <taxon>unclassified sequences</taxon>
        <taxon>metagenomes</taxon>
        <taxon>ecological metagenomes</taxon>
    </lineage>
</organism>
<dbReference type="Pfam" id="PF17253">
    <property type="entry name" value="DUF5320"/>
    <property type="match status" value="1"/>
</dbReference>
<evidence type="ECO:0000313" key="2">
    <source>
        <dbReference type="EMBL" id="VAW32463.1"/>
    </source>
</evidence>
<sequence>MPNFDGTGPDGKGPQTGRGNGYCPPDQDTPDPKTPLASRMFRNRRNGARFGRMRRWFGFPKR</sequence>
<protein>
    <submittedName>
        <fullName evidence="2">Uncharacterized protein</fullName>
    </submittedName>
</protein>
<accession>A0A3B0UWB6</accession>
<gene>
    <name evidence="2" type="ORF">MNBD_CPR01-66</name>
</gene>
<reference evidence="2" key="1">
    <citation type="submission" date="2018-06" db="EMBL/GenBank/DDBJ databases">
        <authorList>
            <person name="Zhirakovskaya E."/>
        </authorList>
    </citation>
    <scope>NUCLEOTIDE SEQUENCE</scope>
</reference>
<evidence type="ECO:0000256" key="1">
    <source>
        <dbReference type="SAM" id="MobiDB-lite"/>
    </source>
</evidence>
<proteinExistence type="predicted"/>
<dbReference type="EMBL" id="UOEV01000051">
    <property type="protein sequence ID" value="VAW32463.1"/>
    <property type="molecule type" value="Genomic_DNA"/>
</dbReference>